<dbReference type="PANTHER" id="PTHR23155:SF1116">
    <property type="entry name" value="OS12G0273300 PROTEIN"/>
    <property type="match status" value="1"/>
</dbReference>
<dbReference type="GO" id="GO:0042742">
    <property type="term" value="P:defense response to bacterium"/>
    <property type="evidence" value="ECO:0007669"/>
    <property type="project" value="UniProtKB-ARBA"/>
</dbReference>
<evidence type="ECO:0000259" key="7">
    <source>
        <dbReference type="Pfam" id="PF00931"/>
    </source>
</evidence>
<dbReference type="InterPro" id="IPR041118">
    <property type="entry name" value="Rx_N"/>
</dbReference>
<protein>
    <submittedName>
        <fullName evidence="11">Uncharacterized protein</fullName>
    </submittedName>
</protein>
<evidence type="ECO:0000256" key="1">
    <source>
        <dbReference type="ARBA" id="ARBA00008894"/>
    </source>
</evidence>
<dbReference type="GO" id="GO:0043531">
    <property type="term" value="F:ADP binding"/>
    <property type="evidence" value="ECO:0007669"/>
    <property type="project" value="InterPro"/>
</dbReference>
<dbReference type="SUPFAM" id="SSF52058">
    <property type="entry name" value="L domain-like"/>
    <property type="match status" value="1"/>
</dbReference>
<dbReference type="EMBL" id="JACEFO010002582">
    <property type="protein sequence ID" value="KAF8655775.1"/>
    <property type="molecule type" value="Genomic_DNA"/>
</dbReference>
<evidence type="ECO:0000313" key="11">
    <source>
        <dbReference type="EMBL" id="KAF8655775.1"/>
    </source>
</evidence>
<dbReference type="Gene3D" id="1.20.5.4130">
    <property type="match status" value="1"/>
</dbReference>
<dbReference type="InterPro" id="IPR044974">
    <property type="entry name" value="Disease_R_plants"/>
</dbReference>
<sequence length="919" mass="104925">MEIAMGPLSSLLPKLAKLLEDEYKLHEGARKGIKFLHNERETMHAVLRKVGDVPREHLDELKRIWARDVRELSYDMDDIVDTFMVTVEVPDRPSKKIINKLRRKVTKFLARREVAQHTNDIKERAKELAERRDRYKVDDIAPVRKIPVDPRLKALYTDATEIVGIEEAKKEVMTMLTKGGDDQKKNIVSVAGFGGLGKTTLAKAVYDEIKNDFVCTAFVSVSRNPDTKKLLKDMLYELHKEGHPGENLDDIKHLIDLVQMYRYLIVIDDIWDKEPWDKVLGHARIENNMSIRIITTTCNIDVAEHIGRCYRLKPLSDESSEMLFYGRIFGSKDKCNRQFSEDTCPARFLDVSEKILKKCGGVPLAVVTTSSLLANKSEKIKEWYDVCDSIGSGLGKNNPGMDDMREILLLSYYDLPSHLKACLLYLSIFPEDYEIRKDMLIWRWVAEGFVQKGHQAAGGQISFLEIGESYFNELLNRSLIQPAGKVDMEGTHQACRLHDTVLDLIIQLSIEESFITTVLGDGMEIKVRWLSLHNYNTWPTTKMPKLRSLTIFKLDVVIDPTPYLPRYCLLRVLDLQGCRLKNLVSLGFLGNLTHLRYLGLSSRYARIHANPDQLPVEIGKLRFLQTLDLSETRVDELPSSVITGLEQLVCLRGAPVWGTMLPDGLKNLTCLEVLEMTTITSERIAEELGHLTKLRILEVGILLSTTEDDEWRVCAKALVESVGKMAKIESLDIHVLCKANLEGPIEEPLGNMRRLYIDRATMVPTWIQPELLPTLSCLDLEVKYERREDIHVLGTLPCLRHLRFKVYLAGIWQEASDRRMVGPDAFPRVISCEFDIHGGMVPSIFPLGAMPMLEYFKFRLSRGWTVDDLGLGHLPSLRIAHIVGRDRFRDWEAFKTFEHEATVHANHPRIEPMVYTSGV</sequence>
<evidence type="ECO:0000256" key="2">
    <source>
        <dbReference type="ARBA" id="ARBA00022614"/>
    </source>
</evidence>
<dbReference type="InterPro" id="IPR038005">
    <property type="entry name" value="RX-like_CC"/>
</dbReference>
<organism evidence="11 12">
    <name type="scientific">Digitaria exilis</name>
    <dbReference type="NCBI Taxonomy" id="1010633"/>
    <lineage>
        <taxon>Eukaryota</taxon>
        <taxon>Viridiplantae</taxon>
        <taxon>Streptophyta</taxon>
        <taxon>Embryophyta</taxon>
        <taxon>Tracheophyta</taxon>
        <taxon>Spermatophyta</taxon>
        <taxon>Magnoliopsida</taxon>
        <taxon>Liliopsida</taxon>
        <taxon>Poales</taxon>
        <taxon>Poaceae</taxon>
        <taxon>PACMAD clade</taxon>
        <taxon>Panicoideae</taxon>
        <taxon>Panicodae</taxon>
        <taxon>Paniceae</taxon>
        <taxon>Anthephorinae</taxon>
        <taxon>Digitaria</taxon>
    </lineage>
</organism>
<keyword evidence="4" id="KW-0547">Nucleotide-binding</keyword>
<dbReference type="AlphaFoldDB" id="A0A835A8K7"/>
<feature type="domain" description="Disease resistance R13L4/SHOC-2-like LRR" evidence="10">
    <location>
        <begin position="545"/>
        <end position="910"/>
    </location>
</feature>
<keyword evidence="12" id="KW-1185">Reference proteome</keyword>
<feature type="domain" description="NB-ARC" evidence="7">
    <location>
        <begin position="166"/>
        <end position="324"/>
    </location>
</feature>
<dbReference type="Gene3D" id="1.10.8.430">
    <property type="entry name" value="Helical domain of apoptotic protease-activating factors"/>
    <property type="match status" value="1"/>
</dbReference>
<dbReference type="InterPro" id="IPR036388">
    <property type="entry name" value="WH-like_DNA-bd_sf"/>
</dbReference>
<dbReference type="Pfam" id="PF00931">
    <property type="entry name" value="NB-ARC"/>
    <property type="match status" value="1"/>
</dbReference>
<evidence type="ECO:0000259" key="10">
    <source>
        <dbReference type="Pfam" id="PF23598"/>
    </source>
</evidence>
<keyword evidence="3" id="KW-0677">Repeat</keyword>
<dbReference type="FunFam" id="1.10.10.10:FF:000322">
    <property type="entry name" value="Probable disease resistance protein At1g63360"/>
    <property type="match status" value="1"/>
</dbReference>
<dbReference type="SUPFAM" id="SSF52540">
    <property type="entry name" value="P-loop containing nucleoside triphosphate hydrolases"/>
    <property type="match status" value="1"/>
</dbReference>
<dbReference type="Gene3D" id="3.80.10.10">
    <property type="entry name" value="Ribonuclease Inhibitor"/>
    <property type="match status" value="1"/>
</dbReference>
<dbReference type="Pfam" id="PF18052">
    <property type="entry name" value="Rx_N"/>
    <property type="match status" value="1"/>
</dbReference>
<evidence type="ECO:0000256" key="3">
    <source>
        <dbReference type="ARBA" id="ARBA00022737"/>
    </source>
</evidence>
<dbReference type="InterPro" id="IPR002182">
    <property type="entry name" value="NB-ARC"/>
</dbReference>
<dbReference type="OrthoDB" id="682957at2759"/>
<evidence type="ECO:0000313" key="12">
    <source>
        <dbReference type="Proteomes" id="UP000636709"/>
    </source>
</evidence>
<name>A0A835A8K7_9POAL</name>
<dbReference type="GO" id="GO:0002758">
    <property type="term" value="P:innate immune response-activating signaling pathway"/>
    <property type="evidence" value="ECO:0007669"/>
    <property type="project" value="UniProtKB-ARBA"/>
</dbReference>
<evidence type="ECO:0000259" key="9">
    <source>
        <dbReference type="Pfam" id="PF23559"/>
    </source>
</evidence>
<dbReference type="Gene3D" id="1.10.10.10">
    <property type="entry name" value="Winged helix-like DNA-binding domain superfamily/Winged helix DNA-binding domain"/>
    <property type="match status" value="1"/>
</dbReference>
<dbReference type="InterPro" id="IPR027417">
    <property type="entry name" value="P-loop_NTPase"/>
</dbReference>
<dbReference type="InterPro" id="IPR032675">
    <property type="entry name" value="LRR_dom_sf"/>
</dbReference>
<dbReference type="Pfam" id="PF23598">
    <property type="entry name" value="LRR_14"/>
    <property type="match status" value="1"/>
</dbReference>
<gene>
    <name evidence="11" type="ORF">HU200_060935</name>
</gene>
<evidence type="ECO:0000256" key="4">
    <source>
        <dbReference type="ARBA" id="ARBA00022741"/>
    </source>
</evidence>
<proteinExistence type="inferred from homology"/>
<evidence type="ECO:0000259" key="8">
    <source>
        <dbReference type="Pfam" id="PF18052"/>
    </source>
</evidence>
<feature type="domain" description="Disease resistance protein winged helix" evidence="9">
    <location>
        <begin position="428"/>
        <end position="505"/>
    </location>
</feature>
<evidence type="ECO:0000256" key="5">
    <source>
        <dbReference type="ARBA" id="ARBA00022821"/>
    </source>
</evidence>
<evidence type="ECO:0000256" key="6">
    <source>
        <dbReference type="ARBA" id="ARBA00023054"/>
    </source>
</evidence>
<dbReference type="PRINTS" id="PR00364">
    <property type="entry name" value="DISEASERSIST"/>
</dbReference>
<dbReference type="Pfam" id="PF23559">
    <property type="entry name" value="WHD_DRP"/>
    <property type="match status" value="1"/>
</dbReference>
<comment type="similarity">
    <text evidence="1">Belongs to the disease resistance NB-LRR family.</text>
</comment>
<accession>A0A835A8K7</accession>
<dbReference type="GO" id="GO:0009626">
    <property type="term" value="P:plant-type hypersensitive response"/>
    <property type="evidence" value="ECO:0007669"/>
    <property type="project" value="UniProtKB-ARBA"/>
</dbReference>
<dbReference type="InterPro" id="IPR055414">
    <property type="entry name" value="LRR_R13L4/SHOC2-like"/>
</dbReference>
<dbReference type="CDD" id="cd14798">
    <property type="entry name" value="RX-CC_like"/>
    <property type="match status" value="1"/>
</dbReference>
<keyword evidence="2" id="KW-0433">Leucine-rich repeat</keyword>
<reference evidence="11" key="1">
    <citation type="submission" date="2020-07" db="EMBL/GenBank/DDBJ databases">
        <title>Genome sequence and genetic diversity analysis of an under-domesticated orphan crop, white fonio (Digitaria exilis).</title>
        <authorList>
            <person name="Bennetzen J.L."/>
            <person name="Chen S."/>
            <person name="Ma X."/>
            <person name="Wang X."/>
            <person name="Yssel A.E.J."/>
            <person name="Chaluvadi S.R."/>
            <person name="Johnson M."/>
            <person name="Gangashetty P."/>
            <person name="Hamidou F."/>
            <person name="Sanogo M.D."/>
            <person name="Zwaenepoel A."/>
            <person name="Wallace J."/>
            <person name="Van De Peer Y."/>
            <person name="Van Deynze A."/>
        </authorList>
    </citation>
    <scope>NUCLEOTIDE SEQUENCE</scope>
    <source>
        <tissue evidence="11">Leaves</tissue>
    </source>
</reference>
<dbReference type="Gene3D" id="3.40.50.300">
    <property type="entry name" value="P-loop containing nucleotide triphosphate hydrolases"/>
    <property type="match status" value="1"/>
</dbReference>
<feature type="domain" description="Disease resistance N-terminal" evidence="8">
    <location>
        <begin position="8"/>
        <end position="96"/>
    </location>
</feature>
<keyword evidence="5" id="KW-0611">Plant defense</keyword>
<keyword evidence="6" id="KW-0175">Coiled coil</keyword>
<comment type="caution">
    <text evidence="11">The sequence shown here is derived from an EMBL/GenBank/DDBJ whole genome shotgun (WGS) entry which is preliminary data.</text>
</comment>
<dbReference type="InterPro" id="IPR042197">
    <property type="entry name" value="Apaf_helical"/>
</dbReference>
<dbReference type="PANTHER" id="PTHR23155">
    <property type="entry name" value="DISEASE RESISTANCE PROTEIN RP"/>
    <property type="match status" value="1"/>
</dbReference>
<dbReference type="InterPro" id="IPR058922">
    <property type="entry name" value="WHD_DRP"/>
</dbReference>
<dbReference type="Proteomes" id="UP000636709">
    <property type="component" value="Unassembled WGS sequence"/>
</dbReference>